<dbReference type="SUPFAM" id="SSF55174">
    <property type="entry name" value="Alpha-L RNA-binding motif"/>
    <property type="match status" value="1"/>
</dbReference>
<evidence type="ECO:0000313" key="4">
    <source>
        <dbReference type="Proteomes" id="UP000614601"/>
    </source>
</evidence>
<dbReference type="CDD" id="cd00165">
    <property type="entry name" value="S4"/>
    <property type="match status" value="1"/>
</dbReference>
<proteinExistence type="predicted"/>
<dbReference type="PANTHER" id="PTHR13633">
    <property type="entry name" value="MITOCHONDRIAL TRANSCRIPTION RESCUE FACTOR 1"/>
    <property type="match status" value="1"/>
</dbReference>
<evidence type="ECO:0000313" key="3">
    <source>
        <dbReference type="EMBL" id="CAD5207867.1"/>
    </source>
</evidence>
<feature type="domain" description="RNA-binding S4" evidence="2">
    <location>
        <begin position="39"/>
        <end position="97"/>
    </location>
</feature>
<evidence type="ECO:0000256" key="1">
    <source>
        <dbReference type="PROSITE-ProRule" id="PRU00182"/>
    </source>
</evidence>
<name>A0A811JX19_9BILA</name>
<dbReference type="Proteomes" id="UP000614601">
    <property type="component" value="Unassembled WGS sequence"/>
</dbReference>
<dbReference type="PROSITE" id="PS50889">
    <property type="entry name" value="S4"/>
    <property type="match status" value="1"/>
</dbReference>
<dbReference type="Pfam" id="PF25818">
    <property type="entry name" value="MTRES1_C"/>
    <property type="match status" value="1"/>
</dbReference>
<protein>
    <recommendedName>
        <fullName evidence="2">RNA-binding S4 domain-containing protein</fullName>
    </recommendedName>
</protein>
<dbReference type="GO" id="GO:1903108">
    <property type="term" value="P:regulation of mitochondrial transcription"/>
    <property type="evidence" value="ECO:0007669"/>
    <property type="project" value="TreeGrafter"/>
</dbReference>
<dbReference type="Gene3D" id="3.10.290.10">
    <property type="entry name" value="RNA-binding S4 domain"/>
    <property type="match status" value="1"/>
</dbReference>
<gene>
    <name evidence="3" type="ORF">BOKJ2_LOCUS2412</name>
</gene>
<dbReference type="InterPro" id="IPR057896">
    <property type="entry name" value="MTRES1_C"/>
</dbReference>
<keyword evidence="4" id="KW-1185">Reference proteome</keyword>
<dbReference type="GO" id="GO:0005739">
    <property type="term" value="C:mitochondrion"/>
    <property type="evidence" value="ECO:0007669"/>
    <property type="project" value="TreeGrafter"/>
</dbReference>
<dbReference type="InterPro" id="IPR002942">
    <property type="entry name" value="S4_RNA-bd"/>
</dbReference>
<dbReference type="EMBL" id="CAJFDH010000001">
    <property type="protein sequence ID" value="CAD5207867.1"/>
    <property type="molecule type" value="Genomic_DNA"/>
</dbReference>
<organism evidence="3 4">
    <name type="scientific">Bursaphelenchus okinawaensis</name>
    <dbReference type="NCBI Taxonomy" id="465554"/>
    <lineage>
        <taxon>Eukaryota</taxon>
        <taxon>Metazoa</taxon>
        <taxon>Ecdysozoa</taxon>
        <taxon>Nematoda</taxon>
        <taxon>Chromadorea</taxon>
        <taxon>Rhabditida</taxon>
        <taxon>Tylenchina</taxon>
        <taxon>Tylenchomorpha</taxon>
        <taxon>Aphelenchoidea</taxon>
        <taxon>Aphelenchoididae</taxon>
        <taxon>Bursaphelenchus</taxon>
    </lineage>
</organism>
<accession>A0A811JX19</accession>
<sequence length="136" mass="15911">MSRSFLSNLFLPQTSKFRYYAKEVEFSVPKEITIKVPSRRLDTVLKRTSNIGTTALEKSLSRGLIRVNYEVFNKKSYNVEPGDIIELWLAPLQDNVDLAKVHNVEVVDYEIKPDNYHILVQVDKELVVQNWRREEV</sequence>
<dbReference type="Proteomes" id="UP000783686">
    <property type="component" value="Unassembled WGS sequence"/>
</dbReference>
<dbReference type="SMART" id="SM00363">
    <property type="entry name" value="S4"/>
    <property type="match status" value="1"/>
</dbReference>
<evidence type="ECO:0000259" key="2">
    <source>
        <dbReference type="SMART" id="SM00363"/>
    </source>
</evidence>
<dbReference type="OrthoDB" id="4150at2759"/>
<dbReference type="EMBL" id="CAJFCW020000001">
    <property type="protein sequence ID" value="CAG9086751.1"/>
    <property type="molecule type" value="Genomic_DNA"/>
</dbReference>
<dbReference type="InterPro" id="IPR036986">
    <property type="entry name" value="S4_RNA-bd_sf"/>
</dbReference>
<dbReference type="PANTHER" id="PTHR13633:SF3">
    <property type="entry name" value="MITOCHONDRIAL TRANSCRIPTION RESCUE FACTOR 1"/>
    <property type="match status" value="1"/>
</dbReference>
<dbReference type="AlphaFoldDB" id="A0A811JX19"/>
<keyword evidence="1" id="KW-0694">RNA-binding</keyword>
<comment type="caution">
    <text evidence="3">The sequence shown here is derived from an EMBL/GenBank/DDBJ whole genome shotgun (WGS) entry which is preliminary data.</text>
</comment>
<reference evidence="3" key="1">
    <citation type="submission" date="2020-09" db="EMBL/GenBank/DDBJ databases">
        <authorList>
            <person name="Kikuchi T."/>
        </authorList>
    </citation>
    <scope>NUCLEOTIDE SEQUENCE</scope>
    <source>
        <strain evidence="3">SH1</strain>
    </source>
</reference>
<dbReference type="GO" id="GO:0003723">
    <property type="term" value="F:RNA binding"/>
    <property type="evidence" value="ECO:0007669"/>
    <property type="project" value="UniProtKB-KW"/>
</dbReference>